<dbReference type="SUPFAM" id="SSF51735">
    <property type="entry name" value="NAD(P)-binding Rossmann-fold domains"/>
    <property type="match status" value="1"/>
</dbReference>
<dbReference type="PANTHER" id="PTHR10366:SF831">
    <property type="entry name" value="NAD-DEPENDENT EPIMERASE_DEHYDRATASE DOMAIN-CONTAINING PROTEIN"/>
    <property type="match status" value="1"/>
</dbReference>
<proteinExistence type="predicted"/>
<evidence type="ECO:0000313" key="4">
    <source>
        <dbReference type="EMBL" id="KAL3784291.1"/>
    </source>
</evidence>
<organism evidence="4 5">
    <name type="scientific">Cyclotella cryptica</name>
    <dbReference type="NCBI Taxonomy" id="29204"/>
    <lineage>
        <taxon>Eukaryota</taxon>
        <taxon>Sar</taxon>
        <taxon>Stramenopiles</taxon>
        <taxon>Ochrophyta</taxon>
        <taxon>Bacillariophyta</taxon>
        <taxon>Coscinodiscophyceae</taxon>
        <taxon>Thalassiosirophycidae</taxon>
        <taxon>Stephanodiscales</taxon>
        <taxon>Stephanodiscaceae</taxon>
        <taxon>Cyclotella</taxon>
    </lineage>
</organism>
<sequence>MATLFILFLSLCLNISLHGLSIQPLPTPLAKGKGKSISIVTGANGYVGRQLVYSLLSRQFPTANDEHSDSIQKDGADDIIICLVRPNHISSEKSYWNAHMNKLYSNNKNIKVMPYDMLDGGVTLYNALQWGHQYHHSTNLSSISLCLYHVASTFGPTSDPIQTAEQNVKSAQDAVRSLTKLIHSIQCNGKTLPKVRMVLTSSMAAVRATNQTPLNGKYYTHKDWNTLSKLDCENWGSCYQWSKAESERNAMEMVMEWNNDRIDQDGVLEFVALCPSFVFGPPPPMPPTYLENSNKSGSTSYSVELVKQWLYGKSEVQSRLCVDVRDVALAHVNAGTMNLSPELTKGTKPHCYRYILSREERLSSALVAEALKNAIRKVKTAAQTIDVDLSKIKCDVKFDGGAIKIGEREVEAKERLEGDLGVVCRSVEETMEDMANAILLDDVF</sequence>
<dbReference type="Gene3D" id="3.40.50.720">
    <property type="entry name" value="NAD(P)-binding Rossmann-like Domain"/>
    <property type="match status" value="1"/>
</dbReference>
<dbReference type="Pfam" id="PF01073">
    <property type="entry name" value="3Beta_HSD"/>
    <property type="match status" value="1"/>
</dbReference>
<keyword evidence="1" id="KW-0560">Oxidoreductase</keyword>
<feature type="signal peptide" evidence="2">
    <location>
        <begin position="1"/>
        <end position="19"/>
    </location>
</feature>
<dbReference type="EMBL" id="JABMIG020000239">
    <property type="protein sequence ID" value="KAL3784291.1"/>
    <property type="molecule type" value="Genomic_DNA"/>
</dbReference>
<keyword evidence="2" id="KW-0732">Signal</keyword>
<feature type="domain" description="3-beta hydroxysteroid dehydrogenase/isomerase" evidence="3">
    <location>
        <begin position="197"/>
        <end position="334"/>
    </location>
</feature>
<dbReference type="InterPro" id="IPR002225">
    <property type="entry name" value="3Beta_OHSteriod_DH/Estase"/>
</dbReference>
<comment type="caution">
    <text evidence="4">The sequence shown here is derived from an EMBL/GenBank/DDBJ whole genome shotgun (WGS) entry which is preliminary data.</text>
</comment>
<keyword evidence="5" id="KW-1185">Reference proteome</keyword>
<dbReference type="PANTHER" id="PTHR10366">
    <property type="entry name" value="NAD DEPENDENT EPIMERASE/DEHYDRATASE"/>
    <property type="match status" value="1"/>
</dbReference>
<reference evidence="4 5" key="1">
    <citation type="journal article" date="2020" name="G3 (Bethesda)">
        <title>Improved Reference Genome for Cyclotella cryptica CCMP332, a Model for Cell Wall Morphogenesis, Salinity Adaptation, and Lipid Production in Diatoms (Bacillariophyta).</title>
        <authorList>
            <person name="Roberts W.R."/>
            <person name="Downey K.M."/>
            <person name="Ruck E.C."/>
            <person name="Traller J.C."/>
            <person name="Alverson A.J."/>
        </authorList>
    </citation>
    <scope>NUCLEOTIDE SEQUENCE [LARGE SCALE GENOMIC DNA]</scope>
    <source>
        <strain evidence="4 5">CCMP332</strain>
    </source>
</reference>
<evidence type="ECO:0000256" key="2">
    <source>
        <dbReference type="SAM" id="SignalP"/>
    </source>
</evidence>
<dbReference type="AlphaFoldDB" id="A0ABD3PAV1"/>
<protein>
    <recommendedName>
        <fullName evidence="3">3-beta hydroxysteroid dehydrogenase/isomerase domain-containing protein</fullName>
    </recommendedName>
</protein>
<dbReference type="InterPro" id="IPR036291">
    <property type="entry name" value="NAD(P)-bd_dom_sf"/>
</dbReference>
<accession>A0ABD3PAV1</accession>
<evidence type="ECO:0000259" key="3">
    <source>
        <dbReference type="Pfam" id="PF01073"/>
    </source>
</evidence>
<dbReference type="GO" id="GO:0016491">
    <property type="term" value="F:oxidoreductase activity"/>
    <property type="evidence" value="ECO:0007669"/>
    <property type="project" value="UniProtKB-KW"/>
</dbReference>
<dbReference type="InterPro" id="IPR050425">
    <property type="entry name" value="NAD(P)_dehydrat-like"/>
</dbReference>
<dbReference type="Proteomes" id="UP001516023">
    <property type="component" value="Unassembled WGS sequence"/>
</dbReference>
<evidence type="ECO:0000256" key="1">
    <source>
        <dbReference type="ARBA" id="ARBA00023002"/>
    </source>
</evidence>
<evidence type="ECO:0000313" key="5">
    <source>
        <dbReference type="Proteomes" id="UP001516023"/>
    </source>
</evidence>
<feature type="chain" id="PRO_5044744500" description="3-beta hydroxysteroid dehydrogenase/isomerase domain-containing protein" evidence="2">
    <location>
        <begin position="20"/>
        <end position="444"/>
    </location>
</feature>
<name>A0ABD3PAV1_9STRA</name>
<gene>
    <name evidence="4" type="ORF">HJC23_004955</name>
</gene>